<gene>
    <name evidence="1" type="ORF">CDV28_1712</name>
</gene>
<comment type="caution">
    <text evidence="1">The sequence shown here is derived from an EMBL/GenBank/DDBJ whole genome shotgun (WGS) entry which is preliminary data.</text>
</comment>
<evidence type="ECO:0000313" key="1">
    <source>
        <dbReference type="EMBL" id="TAA73684.1"/>
    </source>
</evidence>
<proteinExistence type="predicted"/>
<dbReference type="EMBL" id="NQJD01000071">
    <property type="protein sequence ID" value="TAA73684.1"/>
    <property type="molecule type" value="Genomic_DNA"/>
</dbReference>
<dbReference type="AlphaFoldDB" id="A0A521FY36"/>
<dbReference type="Proteomes" id="UP000316238">
    <property type="component" value="Unassembled WGS sequence"/>
</dbReference>
<reference evidence="1" key="1">
    <citation type="submission" date="2017-07" db="EMBL/GenBank/DDBJ databases">
        <title>The cable genome - Insights into the physiology and evolution of filamentous bacteria capable of sulfide oxidation via long distance electron transfer.</title>
        <authorList>
            <person name="Thorup C."/>
            <person name="Bjerg J.T."/>
            <person name="Schreiber L."/>
            <person name="Nielsen L.P."/>
            <person name="Kjeldsen K.U."/>
            <person name="Boesen T."/>
            <person name="Boggild A."/>
            <person name="Meysman F."/>
            <person name="Geelhoed J."/>
            <person name="Schramm A."/>
        </authorList>
    </citation>
    <scope>NUCLEOTIDE SEQUENCE [LARGE SCALE GENOMIC DNA]</scope>
    <source>
        <strain evidence="1">GS</strain>
    </source>
</reference>
<protein>
    <submittedName>
        <fullName evidence="1">Uncharacterized protein</fullName>
    </submittedName>
</protein>
<evidence type="ECO:0000313" key="2">
    <source>
        <dbReference type="Proteomes" id="UP000316238"/>
    </source>
</evidence>
<sequence length="88" mass="10065">MKNRTARIARATLLFRRTTVKQFFRQWKHLCLKAHVFCESLKLAAGARSSAWIAASSTNISLLTWAVPVRMLADAVVWDSFALPKLRY</sequence>
<accession>A0A521FY36</accession>
<organism evidence="1 2">
    <name type="scientific">Candidatus Electronema aureum</name>
    <dbReference type="NCBI Taxonomy" id="2005002"/>
    <lineage>
        <taxon>Bacteria</taxon>
        <taxon>Pseudomonadati</taxon>
        <taxon>Thermodesulfobacteriota</taxon>
        <taxon>Desulfobulbia</taxon>
        <taxon>Desulfobulbales</taxon>
        <taxon>Desulfobulbaceae</taxon>
        <taxon>Candidatus Electronema</taxon>
    </lineage>
</organism>
<name>A0A521FY36_9BACT</name>
<keyword evidence="2" id="KW-1185">Reference proteome</keyword>